<dbReference type="SUPFAM" id="SSF53098">
    <property type="entry name" value="Ribonuclease H-like"/>
    <property type="match status" value="1"/>
</dbReference>
<evidence type="ECO:0000313" key="2">
    <source>
        <dbReference type="EMBL" id="KAG5564083.1"/>
    </source>
</evidence>
<organism evidence="2 3">
    <name type="scientific">Rhododendron griersonianum</name>
    <dbReference type="NCBI Taxonomy" id="479676"/>
    <lineage>
        <taxon>Eukaryota</taxon>
        <taxon>Viridiplantae</taxon>
        <taxon>Streptophyta</taxon>
        <taxon>Embryophyta</taxon>
        <taxon>Tracheophyta</taxon>
        <taxon>Spermatophyta</taxon>
        <taxon>Magnoliopsida</taxon>
        <taxon>eudicotyledons</taxon>
        <taxon>Gunneridae</taxon>
        <taxon>Pentapetalae</taxon>
        <taxon>asterids</taxon>
        <taxon>Ericales</taxon>
        <taxon>Ericaceae</taxon>
        <taxon>Ericoideae</taxon>
        <taxon>Rhodoreae</taxon>
        <taxon>Rhododendron</taxon>
    </lineage>
</organism>
<dbReference type="PANTHER" id="PTHR47723:SF19">
    <property type="entry name" value="POLYNUCLEOTIDYL TRANSFERASE, RIBONUCLEASE H-LIKE SUPERFAMILY PROTEIN"/>
    <property type="match status" value="1"/>
</dbReference>
<accession>A0AAV6LG48</accession>
<dbReference type="EMBL" id="JACTNZ010000001">
    <property type="protein sequence ID" value="KAG5564083.1"/>
    <property type="molecule type" value="Genomic_DNA"/>
</dbReference>
<reference evidence="2" key="1">
    <citation type="submission" date="2020-08" db="EMBL/GenBank/DDBJ databases">
        <title>Plant Genome Project.</title>
        <authorList>
            <person name="Zhang R.-G."/>
        </authorList>
    </citation>
    <scope>NUCLEOTIDE SEQUENCE</scope>
    <source>
        <strain evidence="2">WSP0</strain>
        <tissue evidence="2">Leaf</tissue>
    </source>
</reference>
<dbReference type="InterPro" id="IPR053151">
    <property type="entry name" value="RNase_H-like"/>
</dbReference>
<dbReference type="InterPro" id="IPR036397">
    <property type="entry name" value="RNaseH_sf"/>
</dbReference>
<proteinExistence type="predicted"/>
<dbReference type="InterPro" id="IPR044730">
    <property type="entry name" value="RNase_H-like_dom_plant"/>
</dbReference>
<protein>
    <recommendedName>
        <fullName evidence="1">RNase H type-1 domain-containing protein</fullName>
    </recommendedName>
</protein>
<dbReference type="InterPro" id="IPR012337">
    <property type="entry name" value="RNaseH-like_sf"/>
</dbReference>
<dbReference type="Proteomes" id="UP000823749">
    <property type="component" value="Chromosome 1"/>
</dbReference>
<gene>
    <name evidence="2" type="ORF">RHGRI_000305</name>
</gene>
<dbReference type="PANTHER" id="PTHR47723">
    <property type="entry name" value="OS05G0353850 PROTEIN"/>
    <property type="match status" value="1"/>
</dbReference>
<sequence length="153" mass="16866">MGSPPLQGSFKPNTDGFYDVGLRTGNAGGLIRDCHGSWVVGFQRKNVTASSSTVVECRALRDVLQLARERNLQGICVETDSMTSVQLISKKEMGSHEFSNIFSDCRVLLDRLKAKVHHVYREANRSADAIAKANFSNICNSLVVIQSIDSELY</sequence>
<feature type="domain" description="RNase H type-1" evidence="1">
    <location>
        <begin position="13"/>
        <end position="132"/>
    </location>
</feature>
<dbReference type="InterPro" id="IPR002156">
    <property type="entry name" value="RNaseH_domain"/>
</dbReference>
<keyword evidence="3" id="KW-1185">Reference proteome</keyword>
<dbReference type="CDD" id="cd06222">
    <property type="entry name" value="RNase_H_like"/>
    <property type="match status" value="1"/>
</dbReference>
<dbReference type="Pfam" id="PF13456">
    <property type="entry name" value="RVT_3"/>
    <property type="match status" value="1"/>
</dbReference>
<name>A0AAV6LG48_9ERIC</name>
<evidence type="ECO:0000313" key="3">
    <source>
        <dbReference type="Proteomes" id="UP000823749"/>
    </source>
</evidence>
<comment type="caution">
    <text evidence="2">The sequence shown here is derived from an EMBL/GenBank/DDBJ whole genome shotgun (WGS) entry which is preliminary data.</text>
</comment>
<dbReference type="GO" id="GO:0004523">
    <property type="term" value="F:RNA-DNA hybrid ribonuclease activity"/>
    <property type="evidence" value="ECO:0007669"/>
    <property type="project" value="InterPro"/>
</dbReference>
<evidence type="ECO:0000259" key="1">
    <source>
        <dbReference type="Pfam" id="PF13456"/>
    </source>
</evidence>
<dbReference type="GO" id="GO:0003676">
    <property type="term" value="F:nucleic acid binding"/>
    <property type="evidence" value="ECO:0007669"/>
    <property type="project" value="InterPro"/>
</dbReference>
<dbReference type="AlphaFoldDB" id="A0AAV6LG48"/>
<dbReference type="Gene3D" id="3.30.420.10">
    <property type="entry name" value="Ribonuclease H-like superfamily/Ribonuclease H"/>
    <property type="match status" value="1"/>
</dbReference>